<comment type="caution">
    <text evidence="2">The sequence shown here is derived from an EMBL/GenBank/DDBJ whole genome shotgun (WGS) entry which is preliminary data.</text>
</comment>
<organism evidence="2 3">
    <name type="scientific">Mucilaginibacter gracilis</name>
    <dbReference type="NCBI Taxonomy" id="423350"/>
    <lineage>
        <taxon>Bacteria</taxon>
        <taxon>Pseudomonadati</taxon>
        <taxon>Bacteroidota</taxon>
        <taxon>Sphingobacteriia</taxon>
        <taxon>Sphingobacteriales</taxon>
        <taxon>Sphingobacteriaceae</taxon>
        <taxon>Mucilaginibacter</taxon>
    </lineage>
</organism>
<dbReference type="OrthoDB" id="676982at2"/>
<proteinExistence type="predicted"/>
<gene>
    <name evidence="2" type="ORF">BDD43_1491</name>
</gene>
<accession>A0A495IXC4</accession>
<dbReference type="RefSeq" id="WP_121197054.1">
    <property type="nucleotide sequence ID" value="NZ_RBKU01000001.1"/>
</dbReference>
<dbReference type="Pfam" id="PF01850">
    <property type="entry name" value="PIN"/>
    <property type="match status" value="1"/>
</dbReference>
<dbReference type="SUPFAM" id="SSF88723">
    <property type="entry name" value="PIN domain-like"/>
    <property type="match status" value="1"/>
</dbReference>
<evidence type="ECO:0000259" key="1">
    <source>
        <dbReference type="Pfam" id="PF01850"/>
    </source>
</evidence>
<dbReference type="CDD" id="cd18692">
    <property type="entry name" value="PIN_VapC-like"/>
    <property type="match status" value="1"/>
</dbReference>
<evidence type="ECO:0000313" key="2">
    <source>
        <dbReference type="EMBL" id="RKR81346.1"/>
    </source>
</evidence>
<dbReference type="InterPro" id="IPR029060">
    <property type="entry name" value="PIN-like_dom_sf"/>
</dbReference>
<dbReference type="AlphaFoldDB" id="A0A495IXC4"/>
<dbReference type="Gene3D" id="3.40.50.1010">
    <property type="entry name" value="5'-nuclease"/>
    <property type="match status" value="1"/>
</dbReference>
<reference evidence="2 3" key="1">
    <citation type="submission" date="2018-10" db="EMBL/GenBank/DDBJ databases">
        <title>Genomic Encyclopedia of Archaeal and Bacterial Type Strains, Phase II (KMG-II): from individual species to whole genera.</title>
        <authorList>
            <person name="Goeker M."/>
        </authorList>
    </citation>
    <scope>NUCLEOTIDE SEQUENCE [LARGE SCALE GENOMIC DNA]</scope>
    <source>
        <strain evidence="2 3">DSM 18602</strain>
    </source>
</reference>
<sequence length="134" mass="15273">MSNIAIDTNILLYALDDFYPEKQNTAIQIIADKPLFCSQTVSEFANVCLRKWKFPKSKVAELIKTYLQQGIYVPVSEQMIVKAADIMNKYDFQLFDSIIISFALESGCSLLYSEDMNNGQIIEKQLTIVNPFTI</sequence>
<protein>
    <submittedName>
        <fullName evidence="2">Putative nucleic acid-binding protein</fullName>
    </submittedName>
</protein>
<dbReference type="InterPro" id="IPR002716">
    <property type="entry name" value="PIN_dom"/>
</dbReference>
<keyword evidence="3" id="KW-1185">Reference proteome</keyword>
<name>A0A495IXC4_9SPHI</name>
<dbReference type="EMBL" id="RBKU01000001">
    <property type="protein sequence ID" value="RKR81346.1"/>
    <property type="molecule type" value="Genomic_DNA"/>
</dbReference>
<feature type="domain" description="PIN" evidence="1">
    <location>
        <begin position="5"/>
        <end position="115"/>
    </location>
</feature>
<dbReference type="Proteomes" id="UP000268007">
    <property type="component" value="Unassembled WGS sequence"/>
</dbReference>
<evidence type="ECO:0000313" key="3">
    <source>
        <dbReference type="Proteomes" id="UP000268007"/>
    </source>
</evidence>